<evidence type="ECO:0000313" key="6">
    <source>
        <dbReference type="EMBL" id="GGI05190.1"/>
    </source>
</evidence>
<dbReference type="Proteomes" id="UP000650511">
    <property type="component" value="Unassembled WGS sequence"/>
</dbReference>
<dbReference type="Pfam" id="PF13185">
    <property type="entry name" value="GAF_2"/>
    <property type="match status" value="1"/>
</dbReference>
<dbReference type="EMBL" id="BMHA01000004">
    <property type="protein sequence ID" value="GGI05190.1"/>
    <property type="molecule type" value="Genomic_DNA"/>
</dbReference>
<dbReference type="Gene3D" id="1.10.10.10">
    <property type="entry name" value="Winged helix-like DNA-binding domain superfamily/Winged helix DNA-binding domain"/>
    <property type="match status" value="1"/>
</dbReference>
<evidence type="ECO:0000256" key="4">
    <source>
        <dbReference type="ARBA" id="ARBA00023163"/>
    </source>
</evidence>
<dbReference type="AlphaFoldDB" id="A0A8J3A999"/>
<dbReference type="GO" id="GO:0003723">
    <property type="term" value="F:RNA binding"/>
    <property type="evidence" value="ECO:0007669"/>
    <property type="project" value="InterPro"/>
</dbReference>
<dbReference type="InterPro" id="IPR005561">
    <property type="entry name" value="ANTAR"/>
</dbReference>
<dbReference type="InterPro" id="IPR012074">
    <property type="entry name" value="GAF_ANTAR"/>
</dbReference>
<protein>
    <submittedName>
        <fullName evidence="6">Transcription antitermination regulator</fullName>
    </submittedName>
</protein>
<dbReference type="PIRSF" id="PIRSF036625">
    <property type="entry name" value="GAF_ANTAR"/>
    <property type="match status" value="1"/>
</dbReference>
<accession>A0A8J3A999</accession>
<feature type="domain" description="ANTAR" evidence="5">
    <location>
        <begin position="168"/>
        <end position="229"/>
    </location>
</feature>
<organism evidence="6 7">
    <name type="scientific">Egicoccus halophilus</name>
    <dbReference type="NCBI Taxonomy" id="1670830"/>
    <lineage>
        <taxon>Bacteria</taxon>
        <taxon>Bacillati</taxon>
        <taxon>Actinomycetota</taxon>
        <taxon>Nitriliruptoria</taxon>
        <taxon>Egicoccales</taxon>
        <taxon>Egicoccaceae</taxon>
        <taxon>Egicoccus</taxon>
    </lineage>
</organism>
<reference evidence="6" key="1">
    <citation type="journal article" date="2014" name="Int. J. Syst. Evol. Microbiol.">
        <title>Complete genome sequence of Corynebacterium casei LMG S-19264T (=DSM 44701T), isolated from a smear-ripened cheese.</title>
        <authorList>
            <consortium name="US DOE Joint Genome Institute (JGI-PGF)"/>
            <person name="Walter F."/>
            <person name="Albersmeier A."/>
            <person name="Kalinowski J."/>
            <person name="Ruckert C."/>
        </authorList>
    </citation>
    <scope>NUCLEOTIDE SEQUENCE</scope>
    <source>
        <strain evidence="6">CGMCC 1.14988</strain>
    </source>
</reference>
<dbReference type="InterPro" id="IPR003018">
    <property type="entry name" value="GAF"/>
</dbReference>
<dbReference type="RefSeq" id="WP_130649456.1">
    <property type="nucleotide sequence ID" value="NZ_BMHA01000004.1"/>
</dbReference>
<dbReference type="GO" id="GO:0016301">
    <property type="term" value="F:kinase activity"/>
    <property type="evidence" value="ECO:0007669"/>
    <property type="project" value="UniProtKB-KW"/>
</dbReference>
<sequence>MGEVVVDEYGTDRDLLESISATARRIADLDNLQDTLQEIVAAAEDLLAHCDGASLMLVSKGRRVDSPASSSPVAIDSDHAQYEADEGPCLDAIADERTVVIDDLESDDRWPAYRERALALGVRSTISFRLFASEVTLGALNLYSRTPHAFDERSQLVGQVFATHASIAMRAAMTEAGLHTTIRSRDVIGQAKGIIMARHHMTADMAFDLLRRVSQDRNRKLVELAHEVVETGQLP</sequence>
<name>A0A8J3A999_9ACTN</name>
<keyword evidence="7" id="KW-1185">Reference proteome</keyword>
<reference evidence="6" key="2">
    <citation type="submission" date="2020-09" db="EMBL/GenBank/DDBJ databases">
        <authorList>
            <person name="Sun Q."/>
            <person name="Zhou Y."/>
        </authorList>
    </citation>
    <scope>NUCLEOTIDE SEQUENCE</scope>
    <source>
        <strain evidence="6">CGMCC 1.14988</strain>
    </source>
</reference>
<dbReference type="InterPro" id="IPR029016">
    <property type="entry name" value="GAF-like_dom_sf"/>
</dbReference>
<dbReference type="SMART" id="SM00065">
    <property type="entry name" value="GAF"/>
    <property type="match status" value="1"/>
</dbReference>
<comment type="caution">
    <text evidence="6">The sequence shown here is derived from an EMBL/GenBank/DDBJ whole genome shotgun (WGS) entry which is preliminary data.</text>
</comment>
<keyword evidence="3" id="KW-0805">Transcription regulation</keyword>
<keyword evidence="4" id="KW-0804">Transcription</keyword>
<dbReference type="Gene3D" id="3.30.450.40">
    <property type="match status" value="1"/>
</dbReference>
<gene>
    <name evidence="6" type="ORF">GCM10011354_12860</name>
</gene>
<evidence type="ECO:0000259" key="5">
    <source>
        <dbReference type="PROSITE" id="PS50921"/>
    </source>
</evidence>
<evidence type="ECO:0000256" key="3">
    <source>
        <dbReference type="ARBA" id="ARBA00023015"/>
    </source>
</evidence>
<dbReference type="SUPFAM" id="SSF55781">
    <property type="entry name" value="GAF domain-like"/>
    <property type="match status" value="1"/>
</dbReference>
<dbReference type="OrthoDB" id="4629915at2"/>
<evidence type="ECO:0000313" key="7">
    <source>
        <dbReference type="Proteomes" id="UP000650511"/>
    </source>
</evidence>
<dbReference type="SMART" id="SM01012">
    <property type="entry name" value="ANTAR"/>
    <property type="match status" value="1"/>
</dbReference>
<evidence type="ECO:0000256" key="2">
    <source>
        <dbReference type="ARBA" id="ARBA00022777"/>
    </source>
</evidence>
<dbReference type="Pfam" id="PF03861">
    <property type="entry name" value="ANTAR"/>
    <property type="match status" value="1"/>
</dbReference>
<proteinExistence type="predicted"/>
<dbReference type="InterPro" id="IPR036388">
    <property type="entry name" value="WH-like_DNA-bd_sf"/>
</dbReference>
<dbReference type="InterPro" id="IPR011006">
    <property type="entry name" value="CheY-like_superfamily"/>
</dbReference>
<evidence type="ECO:0000256" key="1">
    <source>
        <dbReference type="ARBA" id="ARBA00022679"/>
    </source>
</evidence>
<dbReference type="SUPFAM" id="SSF52172">
    <property type="entry name" value="CheY-like"/>
    <property type="match status" value="1"/>
</dbReference>
<keyword evidence="1" id="KW-0808">Transferase</keyword>
<keyword evidence="2" id="KW-0418">Kinase</keyword>
<dbReference type="PROSITE" id="PS50921">
    <property type="entry name" value="ANTAR"/>
    <property type="match status" value="1"/>
</dbReference>